<feature type="region of interest" description="Disordered" evidence="1">
    <location>
        <begin position="398"/>
        <end position="421"/>
    </location>
</feature>
<dbReference type="STRING" id="7574.A0A1S3I090"/>
<dbReference type="SUPFAM" id="SSF49417">
    <property type="entry name" value="p53-like transcription factors"/>
    <property type="match status" value="1"/>
</dbReference>
<accession>A0A1S3I090</accession>
<reference evidence="4 5" key="1">
    <citation type="submission" date="2025-04" db="UniProtKB">
        <authorList>
            <consortium name="RefSeq"/>
        </authorList>
    </citation>
    <scope>IDENTIFICATION</scope>
    <source>
        <tissue evidence="4 5">Gonads</tissue>
    </source>
</reference>
<dbReference type="InterPro" id="IPR000451">
    <property type="entry name" value="NFkB/Dor"/>
</dbReference>
<evidence type="ECO:0000313" key="3">
    <source>
        <dbReference type="Proteomes" id="UP000085678"/>
    </source>
</evidence>
<dbReference type="InterPro" id="IPR008967">
    <property type="entry name" value="p53-like_TF_DNA-bd_sf"/>
</dbReference>
<dbReference type="PANTHER" id="PTHR24169">
    <property type="entry name" value="NUCLEAR FACTOR NF-KAPPA-B PROTEIN"/>
    <property type="match status" value="1"/>
</dbReference>
<dbReference type="GO" id="GO:0034097">
    <property type="term" value="P:response to cytokine"/>
    <property type="evidence" value="ECO:0007669"/>
    <property type="project" value="TreeGrafter"/>
</dbReference>
<dbReference type="GO" id="GO:0005737">
    <property type="term" value="C:cytoplasm"/>
    <property type="evidence" value="ECO:0007669"/>
    <property type="project" value="InterPro"/>
</dbReference>
<evidence type="ECO:0000259" key="2">
    <source>
        <dbReference type="PROSITE" id="PS50254"/>
    </source>
</evidence>
<dbReference type="InterPro" id="IPR037059">
    <property type="entry name" value="RHD_DNA_bind_dom_sf"/>
</dbReference>
<dbReference type="SMART" id="SM00429">
    <property type="entry name" value="IPT"/>
    <property type="match status" value="1"/>
</dbReference>
<dbReference type="GO" id="GO:0033554">
    <property type="term" value="P:cellular response to stress"/>
    <property type="evidence" value="ECO:0007669"/>
    <property type="project" value="TreeGrafter"/>
</dbReference>
<dbReference type="InterPro" id="IPR032397">
    <property type="entry name" value="RHD_dimer"/>
</dbReference>
<dbReference type="Gene3D" id="2.60.40.10">
    <property type="entry name" value="Immunoglobulins"/>
    <property type="match status" value="1"/>
</dbReference>
<dbReference type="PRINTS" id="PR00057">
    <property type="entry name" value="NFKBTNSCPFCT"/>
</dbReference>
<dbReference type="GO" id="GO:0000981">
    <property type="term" value="F:DNA-binding transcription factor activity, RNA polymerase II-specific"/>
    <property type="evidence" value="ECO:0007669"/>
    <property type="project" value="TreeGrafter"/>
</dbReference>
<dbReference type="InterPro" id="IPR002909">
    <property type="entry name" value="IPT_dom"/>
</dbReference>
<dbReference type="InterPro" id="IPR014756">
    <property type="entry name" value="Ig_E-set"/>
</dbReference>
<proteinExistence type="predicted"/>
<protein>
    <submittedName>
        <fullName evidence="4 5">Transcription factor p65 homolog</fullName>
    </submittedName>
</protein>
<dbReference type="Pfam" id="PF00554">
    <property type="entry name" value="RHD_DNA_bind"/>
    <property type="match status" value="1"/>
</dbReference>
<dbReference type="GO" id="GO:0045944">
    <property type="term" value="P:positive regulation of transcription by RNA polymerase II"/>
    <property type="evidence" value="ECO:0007669"/>
    <property type="project" value="TreeGrafter"/>
</dbReference>
<sequence>MNSADFTDLMQQANVDMMTAQNEPAFTMSDVDAILRNEDDSSQQSLYRPQPTTDAAANMPKEVRDVWVQIVEQPRQRGMRFRYECEGRSAGSIPGENSTNEQRTFPAIKINNYKGPAVIVVSVVDKGSPPKPHPHALVGKDCTKGVCTVKIRSTGQPIQFPNLGIQCAKKKDVSEALKQREQIRVDPFQTGFKHMKSSNIDLTVVKLCFQVFLPDENGKFTKIVPPVVSQPIFDKKALNDLVICRLSRHAGNVRGNDEVFLLCDKVQKEDIQVRFYKESDNGDLEWEGFGDFGQSDVHRQVAIVFKTPAFRDTQIGTPVSCFLQLRRPSDGEVSDPKPFQFMPDDTDLAFIDRKRKRKVLNMTGMDISGQAPVVYSGPPDPAQNPLTQRQIINDRLRKKATRNQPQQQFKSEAPPPQSCMYQQTGLPAQANTATFNYSNTAMGSVTMAPNTVQDLNAIHYPPAHMSTAAAGAPVDLMSTGGGQQSGGQMKTGFEPMQLSSSDFKLNSSEMRLDSDFKLDSGNIRSLMQMNSGELAQYLADPNLSTTQAQGVATEAQPYYDPSVAANEQVVSDDSQLILNTADAIIGLNAS</sequence>
<dbReference type="InterPro" id="IPR033926">
    <property type="entry name" value="IPT_NFkappaB"/>
</dbReference>
<dbReference type="PANTHER" id="PTHR24169:SF25">
    <property type="entry name" value="DORSAL-RELATED IMMUNITY FACTOR DIF-RELATED"/>
    <property type="match status" value="1"/>
</dbReference>
<evidence type="ECO:0000256" key="1">
    <source>
        <dbReference type="SAM" id="MobiDB-lite"/>
    </source>
</evidence>
<dbReference type="Pfam" id="PF16179">
    <property type="entry name" value="RHD_dimer"/>
    <property type="match status" value="1"/>
</dbReference>
<gene>
    <name evidence="4 5" type="primary">LOC106159824</name>
</gene>
<feature type="domain" description="RHD" evidence="2">
    <location>
        <begin position="68"/>
        <end position="239"/>
    </location>
</feature>
<dbReference type="GO" id="GO:0007249">
    <property type="term" value="P:canonical NF-kappaB signal transduction"/>
    <property type="evidence" value="ECO:0007669"/>
    <property type="project" value="TreeGrafter"/>
</dbReference>
<keyword evidence="3" id="KW-1185">Reference proteome</keyword>
<dbReference type="GO" id="GO:0038061">
    <property type="term" value="P:non-canonical NF-kappaB signal transduction"/>
    <property type="evidence" value="ECO:0007669"/>
    <property type="project" value="TreeGrafter"/>
</dbReference>
<evidence type="ECO:0000313" key="4">
    <source>
        <dbReference type="RefSeq" id="XP_013391679.1"/>
    </source>
</evidence>
<dbReference type="SUPFAM" id="SSF81296">
    <property type="entry name" value="E set domains"/>
    <property type="match status" value="1"/>
</dbReference>
<dbReference type="OrthoDB" id="7881762at2759"/>
<dbReference type="GeneID" id="106159824"/>
<dbReference type="PROSITE" id="PS01204">
    <property type="entry name" value="REL_1"/>
    <property type="match status" value="1"/>
</dbReference>
<dbReference type="InterPro" id="IPR011539">
    <property type="entry name" value="RHD_DNA_bind_dom"/>
</dbReference>
<organism evidence="3 5">
    <name type="scientific">Lingula anatina</name>
    <name type="common">Brachiopod</name>
    <name type="synonym">Lingula unguis</name>
    <dbReference type="NCBI Taxonomy" id="7574"/>
    <lineage>
        <taxon>Eukaryota</taxon>
        <taxon>Metazoa</taxon>
        <taxon>Spiralia</taxon>
        <taxon>Lophotrochozoa</taxon>
        <taxon>Brachiopoda</taxon>
        <taxon>Linguliformea</taxon>
        <taxon>Lingulata</taxon>
        <taxon>Lingulida</taxon>
        <taxon>Linguloidea</taxon>
        <taxon>Lingulidae</taxon>
        <taxon>Lingula</taxon>
    </lineage>
</organism>
<name>A0A1S3I090_LINAN</name>
<dbReference type="AlphaFoldDB" id="A0A1S3I090"/>
<dbReference type="Gene3D" id="2.60.40.340">
    <property type="entry name" value="Rel homology domain (RHD), DNA-binding domain"/>
    <property type="match status" value="1"/>
</dbReference>
<dbReference type="InterPro" id="IPR030492">
    <property type="entry name" value="RHD_CS"/>
</dbReference>
<dbReference type="FunFam" id="2.60.40.10:FF:000046">
    <property type="entry name" value="Nuclear factor NF-kappa-B p105 subunit"/>
    <property type="match status" value="1"/>
</dbReference>
<dbReference type="GO" id="GO:0005634">
    <property type="term" value="C:nucleus"/>
    <property type="evidence" value="ECO:0007669"/>
    <property type="project" value="TreeGrafter"/>
</dbReference>
<dbReference type="GO" id="GO:0045087">
    <property type="term" value="P:innate immune response"/>
    <property type="evidence" value="ECO:0007669"/>
    <property type="project" value="TreeGrafter"/>
</dbReference>
<dbReference type="RefSeq" id="XP_013391680.1">
    <property type="nucleotide sequence ID" value="XM_013536226.2"/>
</dbReference>
<dbReference type="InterPro" id="IPR013783">
    <property type="entry name" value="Ig-like_fold"/>
</dbReference>
<evidence type="ECO:0000313" key="5">
    <source>
        <dbReference type="RefSeq" id="XP_013391680.1"/>
    </source>
</evidence>
<dbReference type="GO" id="GO:0000978">
    <property type="term" value="F:RNA polymerase II cis-regulatory region sequence-specific DNA binding"/>
    <property type="evidence" value="ECO:0007669"/>
    <property type="project" value="TreeGrafter"/>
</dbReference>
<dbReference type="KEGG" id="lak:106159824"/>
<dbReference type="RefSeq" id="XP_013391679.1">
    <property type="nucleotide sequence ID" value="XM_013536225.1"/>
</dbReference>
<dbReference type="Proteomes" id="UP000085678">
    <property type="component" value="Unplaced"/>
</dbReference>
<dbReference type="CDD" id="cd01177">
    <property type="entry name" value="IPT_NFkappaB"/>
    <property type="match status" value="1"/>
</dbReference>
<dbReference type="PROSITE" id="PS50254">
    <property type="entry name" value="REL_2"/>
    <property type="match status" value="1"/>
</dbReference>